<evidence type="ECO:0000313" key="3">
    <source>
        <dbReference type="Proteomes" id="UP001500665"/>
    </source>
</evidence>
<comment type="caution">
    <text evidence="2">The sequence shown here is derived from an EMBL/GenBank/DDBJ whole genome shotgun (WGS) entry which is preliminary data.</text>
</comment>
<evidence type="ECO:0008006" key="4">
    <source>
        <dbReference type="Google" id="ProtNLM"/>
    </source>
</evidence>
<dbReference type="RefSeq" id="WP_344243135.1">
    <property type="nucleotide sequence ID" value="NZ_BAAAHH010000021.1"/>
</dbReference>
<keyword evidence="1" id="KW-1133">Transmembrane helix</keyword>
<feature type="transmembrane region" description="Helical" evidence="1">
    <location>
        <begin position="12"/>
        <end position="34"/>
    </location>
</feature>
<feature type="transmembrane region" description="Helical" evidence="1">
    <location>
        <begin position="88"/>
        <end position="106"/>
    </location>
</feature>
<dbReference type="Proteomes" id="UP001500665">
    <property type="component" value="Unassembled WGS sequence"/>
</dbReference>
<evidence type="ECO:0000313" key="2">
    <source>
        <dbReference type="EMBL" id="GAA0958694.1"/>
    </source>
</evidence>
<proteinExistence type="predicted"/>
<evidence type="ECO:0000256" key="1">
    <source>
        <dbReference type="SAM" id="Phobius"/>
    </source>
</evidence>
<keyword evidence="3" id="KW-1185">Reference proteome</keyword>
<name>A0ABP4C206_9ACTN</name>
<keyword evidence="1" id="KW-0472">Membrane</keyword>
<dbReference type="EMBL" id="BAAAHH010000021">
    <property type="protein sequence ID" value="GAA0958694.1"/>
    <property type="molecule type" value="Genomic_DNA"/>
</dbReference>
<organism evidence="2 3">
    <name type="scientific">Actinocorallia libanotica</name>
    <dbReference type="NCBI Taxonomy" id="46162"/>
    <lineage>
        <taxon>Bacteria</taxon>
        <taxon>Bacillati</taxon>
        <taxon>Actinomycetota</taxon>
        <taxon>Actinomycetes</taxon>
        <taxon>Streptosporangiales</taxon>
        <taxon>Thermomonosporaceae</taxon>
        <taxon>Actinocorallia</taxon>
    </lineage>
</organism>
<protein>
    <recommendedName>
        <fullName evidence="4">DUF1449 family protein</fullName>
    </recommendedName>
</protein>
<keyword evidence="1" id="KW-0812">Transmembrane</keyword>
<feature type="transmembrane region" description="Helical" evidence="1">
    <location>
        <begin position="55"/>
        <end position="76"/>
    </location>
</feature>
<accession>A0ABP4C206</accession>
<gene>
    <name evidence="2" type="ORF">GCM10009550_47560</name>
</gene>
<reference evidence="3" key="1">
    <citation type="journal article" date="2019" name="Int. J. Syst. Evol. Microbiol.">
        <title>The Global Catalogue of Microorganisms (GCM) 10K type strain sequencing project: providing services to taxonomists for standard genome sequencing and annotation.</title>
        <authorList>
            <consortium name="The Broad Institute Genomics Platform"/>
            <consortium name="The Broad Institute Genome Sequencing Center for Infectious Disease"/>
            <person name="Wu L."/>
            <person name="Ma J."/>
        </authorList>
    </citation>
    <scope>NUCLEOTIDE SEQUENCE [LARGE SCALE GENOMIC DNA]</scope>
    <source>
        <strain evidence="3">JCM 10696</strain>
    </source>
</reference>
<sequence>MKEFLDIALAPPTVVFTVLLVLVAFYWVLAILGLDLLETDVDLLGAVGLRGIPSSIAISLFTAFTWFLCLSGYAFLDELPWDGGPLGLLVVPGALAGGWLATRLMLNPLRYVLPEPKVPSRHDFIGRMCVIRTGTVTAHFGQAEVHSEDGSSALLQVRKPGDEALASGDSALIFDYDAEGEFFWVMPYDVALDPHKKGL</sequence>